<accession>A0A2P2QT85</accession>
<organism evidence="1">
    <name type="scientific">Rhizophora mucronata</name>
    <name type="common">Asiatic mangrove</name>
    <dbReference type="NCBI Taxonomy" id="61149"/>
    <lineage>
        <taxon>Eukaryota</taxon>
        <taxon>Viridiplantae</taxon>
        <taxon>Streptophyta</taxon>
        <taxon>Embryophyta</taxon>
        <taxon>Tracheophyta</taxon>
        <taxon>Spermatophyta</taxon>
        <taxon>Magnoliopsida</taxon>
        <taxon>eudicotyledons</taxon>
        <taxon>Gunneridae</taxon>
        <taxon>Pentapetalae</taxon>
        <taxon>rosids</taxon>
        <taxon>fabids</taxon>
        <taxon>Malpighiales</taxon>
        <taxon>Rhizophoraceae</taxon>
        <taxon>Rhizophora</taxon>
    </lineage>
</organism>
<sequence length="45" mass="5382">MVMVDYVRARVGASIVYCLIDKRKKRKERKRRVNFSFSSNFQVLS</sequence>
<dbReference type="EMBL" id="GGEC01089748">
    <property type="protein sequence ID" value="MBX70232.1"/>
    <property type="molecule type" value="Transcribed_RNA"/>
</dbReference>
<protein>
    <submittedName>
        <fullName evidence="1">Uncharacterized protein</fullName>
    </submittedName>
</protein>
<proteinExistence type="predicted"/>
<dbReference type="AlphaFoldDB" id="A0A2P2QT85"/>
<evidence type="ECO:0000313" key="1">
    <source>
        <dbReference type="EMBL" id="MBX70232.1"/>
    </source>
</evidence>
<reference evidence="1" key="1">
    <citation type="submission" date="2018-02" db="EMBL/GenBank/DDBJ databases">
        <title>Rhizophora mucronata_Transcriptome.</title>
        <authorList>
            <person name="Meera S.P."/>
            <person name="Sreeshan A."/>
            <person name="Augustine A."/>
        </authorList>
    </citation>
    <scope>NUCLEOTIDE SEQUENCE</scope>
    <source>
        <tissue evidence="1">Leaf</tissue>
    </source>
</reference>
<name>A0A2P2QT85_RHIMU</name>